<gene>
    <name evidence="2" type="primary">stp_1</name>
    <name evidence="2" type="ORF">LuPra_00368</name>
</gene>
<evidence type="ECO:0000313" key="3">
    <source>
        <dbReference type="Proteomes" id="UP000076079"/>
    </source>
</evidence>
<dbReference type="Proteomes" id="UP000076079">
    <property type="component" value="Chromosome"/>
</dbReference>
<reference evidence="3" key="2">
    <citation type="submission" date="2016-04" db="EMBL/GenBank/DDBJ databases">
        <title>First Complete Genome Sequence of a Subdivision 6 Acidobacterium.</title>
        <authorList>
            <person name="Huang S."/>
            <person name="Vieira S."/>
            <person name="Bunk B."/>
            <person name="Riedel T."/>
            <person name="Sproeer C."/>
            <person name="Overmann J."/>
        </authorList>
    </citation>
    <scope>NUCLEOTIDE SEQUENCE [LARGE SCALE GENOMIC DNA]</scope>
    <source>
        <strain evidence="3">DSM 100886 HEG_-6_39</strain>
    </source>
</reference>
<dbReference type="OrthoDB" id="9801841at2"/>
<dbReference type="GO" id="GO:0004722">
    <property type="term" value="F:protein serine/threonine phosphatase activity"/>
    <property type="evidence" value="ECO:0007669"/>
    <property type="project" value="UniProtKB-EC"/>
</dbReference>
<dbReference type="EMBL" id="CP015136">
    <property type="protein sequence ID" value="AMY07201.1"/>
    <property type="molecule type" value="Genomic_DNA"/>
</dbReference>
<dbReference type="AlphaFoldDB" id="A0A143PFB3"/>
<dbReference type="SMART" id="SM00332">
    <property type="entry name" value="PP2Cc"/>
    <property type="match status" value="1"/>
</dbReference>
<dbReference type="SMART" id="SM00331">
    <property type="entry name" value="PP2C_SIG"/>
    <property type="match status" value="1"/>
</dbReference>
<dbReference type="STRING" id="1855912.LuPra_00368"/>
<dbReference type="Pfam" id="PF13672">
    <property type="entry name" value="PP2C_2"/>
    <property type="match status" value="1"/>
</dbReference>
<evidence type="ECO:0000313" key="2">
    <source>
        <dbReference type="EMBL" id="AMY07201.1"/>
    </source>
</evidence>
<keyword evidence="3" id="KW-1185">Reference proteome</keyword>
<protein>
    <submittedName>
        <fullName evidence="2">Serine/threonine phosphatase stp</fullName>
        <ecNumber evidence="2">3.1.3.16</ecNumber>
    </submittedName>
</protein>
<sequence length="254" mass="26754">MGATTTVTLGGSATDRGPVREVNEDRVLCEDRYGLYAIFDGVGGHNAGEVASQLALETLAGYIARSASNADDDTWPLGWDPRLSATSNRLRTAVVLANQRVHLAAQSDPSLEGMATTVAAVLVAGNVVSFAHVGDSRIYRLEPGPSRLLTEDDAATVDQFDADGERIGSRRALTRALGAETDVTPSMAEMPVPPHIRLLLCSDGLHGVIGLEEIDPEAFIGAPHSVAERLMTQAIDAGTRDNVSVLVVDVGEKA</sequence>
<keyword evidence="2" id="KW-0378">Hydrolase</keyword>
<feature type="domain" description="PPM-type phosphatase" evidence="1">
    <location>
        <begin position="9"/>
        <end position="250"/>
    </location>
</feature>
<name>A0A143PFB3_LUTPR</name>
<proteinExistence type="predicted"/>
<dbReference type="InterPro" id="IPR001932">
    <property type="entry name" value="PPM-type_phosphatase-like_dom"/>
</dbReference>
<dbReference type="EC" id="3.1.3.16" evidence="2"/>
<dbReference type="SUPFAM" id="SSF81606">
    <property type="entry name" value="PP2C-like"/>
    <property type="match status" value="1"/>
</dbReference>
<dbReference type="PANTHER" id="PTHR47992">
    <property type="entry name" value="PROTEIN PHOSPHATASE"/>
    <property type="match status" value="1"/>
</dbReference>
<reference evidence="2 3" key="1">
    <citation type="journal article" date="2016" name="Genome Announc.">
        <title>First Complete Genome Sequence of a Subdivision 6 Acidobacterium Strain.</title>
        <authorList>
            <person name="Huang S."/>
            <person name="Vieira S."/>
            <person name="Bunk B."/>
            <person name="Riedel T."/>
            <person name="Sproer C."/>
            <person name="Overmann J."/>
        </authorList>
    </citation>
    <scope>NUCLEOTIDE SEQUENCE [LARGE SCALE GENOMIC DNA]</scope>
    <source>
        <strain evidence="3">DSM 100886 HEG_-6_39</strain>
    </source>
</reference>
<accession>A0A143PFB3</accession>
<organism evidence="2 3">
    <name type="scientific">Luteitalea pratensis</name>
    <dbReference type="NCBI Taxonomy" id="1855912"/>
    <lineage>
        <taxon>Bacteria</taxon>
        <taxon>Pseudomonadati</taxon>
        <taxon>Acidobacteriota</taxon>
        <taxon>Vicinamibacteria</taxon>
        <taxon>Vicinamibacterales</taxon>
        <taxon>Vicinamibacteraceae</taxon>
        <taxon>Luteitalea</taxon>
    </lineage>
</organism>
<dbReference type="Gene3D" id="3.60.40.10">
    <property type="entry name" value="PPM-type phosphatase domain"/>
    <property type="match status" value="1"/>
</dbReference>
<dbReference type="InterPro" id="IPR015655">
    <property type="entry name" value="PP2C"/>
</dbReference>
<dbReference type="CDD" id="cd00143">
    <property type="entry name" value="PP2Cc"/>
    <property type="match status" value="1"/>
</dbReference>
<evidence type="ECO:0000259" key="1">
    <source>
        <dbReference type="PROSITE" id="PS51746"/>
    </source>
</evidence>
<dbReference type="KEGG" id="abac:LuPra_00368"/>
<dbReference type="RefSeq" id="WP_110169182.1">
    <property type="nucleotide sequence ID" value="NZ_CP015136.1"/>
</dbReference>
<dbReference type="PROSITE" id="PS51746">
    <property type="entry name" value="PPM_2"/>
    <property type="match status" value="1"/>
</dbReference>
<dbReference type="InterPro" id="IPR036457">
    <property type="entry name" value="PPM-type-like_dom_sf"/>
</dbReference>